<accession>A0A9X3IKY9</accession>
<evidence type="ECO:0000313" key="2">
    <source>
        <dbReference type="EMBL" id="MCX5569973.1"/>
    </source>
</evidence>
<dbReference type="RefSeq" id="WP_266338940.1">
    <property type="nucleotide sequence ID" value="NZ_JAPKNK010000004.1"/>
</dbReference>
<keyword evidence="3" id="KW-1185">Reference proteome</keyword>
<dbReference type="InterPro" id="IPR029039">
    <property type="entry name" value="Flavoprotein-like_sf"/>
</dbReference>
<dbReference type="EMBL" id="JAPKNK010000004">
    <property type="protein sequence ID" value="MCX5569973.1"/>
    <property type="molecule type" value="Genomic_DNA"/>
</dbReference>
<organism evidence="2 3">
    <name type="scientific">Kaistia nematophila</name>
    <dbReference type="NCBI Taxonomy" id="2994654"/>
    <lineage>
        <taxon>Bacteria</taxon>
        <taxon>Pseudomonadati</taxon>
        <taxon>Pseudomonadota</taxon>
        <taxon>Alphaproteobacteria</taxon>
        <taxon>Hyphomicrobiales</taxon>
        <taxon>Kaistiaceae</taxon>
        <taxon>Kaistia</taxon>
    </lineage>
</organism>
<name>A0A9X3IKY9_9HYPH</name>
<dbReference type="AlphaFoldDB" id="A0A9X3IKY9"/>
<gene>
    <name evidence="2" type="ORF">OSH07_12270</name>
</gene>
<dbReference type="Proteomes" id="UP001144805">
    <property type="component" value="Unassembled WGS sequence"/>
</dbReference>
<proteinExistence type="predicted"/>
<protein>
    <submittedName>
        <fullName evidence="2">Uncharacterized protein</fullName>
    </submittedName>
</protein>
<comment type="caution">
    <text evidence="2">The sequence shown here is derived from an EMBL/GenBank/DDBJ whole genome shotgun (WGS) entry which is preliminary data.</text>
</comment>
<sequence length="93" mass="10376">MLREIAGRHVQSTVQAMLRWHLDEGAARRRRMVPSVVRSFLSKHDLFEKALVPLVTHGGYGPGDSHVVRARRAPASPPPSSSDAIRSARRSKR</sequence>
<feature type="region of interest" description="Disordered" evidence="1">
    <location>
        <begin position="60"/>
        <end position="93"/>
    </location>
</feature>
<evidence type="ECO:0000313" key="3">
    <source>
        <dbReference type="Proteomes" id="UP001144805"/>
    </source>
</evidence>
<dbReference type="Gene3D" id="3.40.50.360">
    <property type="match status" value="1"/>
</dbReference>
<reference evidence="2" key="1">
    <citation type="submission" date="2022-11" db="EMBL/GenBank/DDBJ databases">
        <title>Biodiversity and phylogenetic relationships of bacteria.</title>
        <authorList>
            <person name="Machado R.A.R."/>
            <person name="Bhat A."/>
            <person name="Loulou A."/>
            <person name="Kallel S."/>
        </authorList>
    </citation>
    <scope>NUCLEOTIDE SEQUENCE</scope>
    <source>
        <strain evidence="2">K-TC2</strain>
    </source>
</reference>
<evidence type="ECO:0000256" key="1">
    <source>
        <dbReference type="SAM" id="MobiDB-lite"/>
    </source>
</evidence>